<comment type="pathway">
    <text evidence="1">Protein modification; protein lipoylation via exogenous pathway; protein N(6)-(lipoyl)lysine from lipoate: step 2/2.</text>
</comment>
<sequence>MYLIEPYRNGEYITDGAVALAMQVYVSENIFLNEDILFPYYCDPKVEIGRFQNTAVEINQDYLEEHHIKVVRRDTGGGAVYVDRGAVNMCCILEKDDTIYGNFKKFYEPGIDALHQLGATEVEQSGRNDLAIHGKKVSGAAMTLIKGRIYGGYSLLLDVDYEPMVKVLKPNRKKIESKGIKSVRSRVGSIREHLAPEYQEVTIHEFKDLMVKQILGIDDLSAAKRYELTERDWQAIDDMLDKKYNNWEWNFGRSPRYEYNRDARLTVGTIDISLSVEQGRIAACRIYGDFFGQGDIKDVESQLTGVRVVKEDIVGALNELDMSYYFGKTTAEEIADVILS</sequence>
<dbReference type="Proteomes" id="UP000223828">
    <property type="component" value="Unassembled WGS sequence"/>
</dbReference>
<evidence type="ECO:0000313" key="10">
    <source>
        <dbReference type="EMBL" id="UQW81736.1"/>
    </source>
</evidence>
<dbReference type="AlphaFoldDB" id="A0A2C6WQD4"/>
<dbReference type="RefSeq" id="WP_099090013.1">
    <property type="nucleotide sequence ID" value="NZ_CP093217.1"/>
</dbReference>
<accession>A0A2C6WQD4</accession>
<dbReference type="InterPro" id="IPR004562">
    <property type="entry name" value="LipoylTrfase_LipoateP_Ligase"/>
</dbReference>
<dbReference type="EMBL" id="CP093217">
    <property type="protein sequence ID" value="UQW81736.1"/>
    <property type="molecule type" value="Genomic_DNA"/>
</dbReference>
<dbReference type="SUPFAM" id="SSF82649">
    <property type="entry name" value="SufE/NifU"/>
    <property type="match status" value="1"/>
</dbReference>
<keyword evidence="6" id="KW-0067">ATP-binding</keyword>
<feature type="domain" description="BPL/LPL catalytic" evidence="8">
    <location>
        <begin position="31"/>
        <end position="222"/>
    </location>
</feature>
<keyword evidence="4 9" id="KW-0436">Ligase</keyword>
<dbReference type="Pfam" id="PF10437">
    <property type="entry name" value="Lip_prot_lig_C"/>
    <property type="match status" value="1"/>
</dbReference>
<dbReference type="InterPro" id="IPR004143">
    <property type="entry name" value="BPL_LPL_catalytic"/>
</dbReference>
<organism evidence="9 11">
    <name type="scientific">Staphylococcus edaphicus</name>
    <dbReference type="NCBI Taxonomy" id="1955013"/>
    <lineage>
        <taxon>Bacteria</taxon>
        <taxon>Bacillati</taxon>
        <taxon>Bacillota</taxon>
        <taxon>Bacilli</taxon>
        <taxon>Bacillales</taxon>
        <taxon>Staphylococcaceae</taxon>
        <taxon>Staphylococcus</taxon>
    </lineage>
</organism>
<reference evidence="9" key="1">
    <citation type="journal article" date="2017" name="Appl. Environ. Microbiol.">
        <title>Staphylococcus edaphicus sp. nov., isolated in Antarctica, harbours mecC gene and genomic islands with suspected role in adaptation to extreme environment.</title>
        <authorList>
            <person name="Pantucek R."/>
            <person name="Sedlacek I."/>
            <person name="Indrakova A."/>
            <person name="Vrbovska V."/>
            <person name="Maslanova I."/>
            <person name="Kovarovic V."/>
            <person name="Svec P."/>
            <person name="Kralova S."/>
            <person name="Kristofova L."/>
            <person name="Keklakova J."/>
            <person name="Petras P."/>
            <person name="Doskar J."/>
        </authorList>
    </citation>
    <scope>NUCLEOTIDE SEQUENCE</scope>
    <source>
        <strain evidence="9">CCM 8730</strain>
    </source>
</reference>
<gene>
    <name evidence="9" type="ORF">BTJ66_05720</name>
    <name evidence="10" type="ORF">MNY58_01075</name>
</gene>
<evidence type="ECO:0000256" key="4">
    <source>
        <dbReference type="ARBA" id="ARBA00022598"/>
    </source>
</evidence>
<comment type="pathway">
    <text evidence="2">Protein modification; protein lipoylation via exogenous pathway; protein N(6)-(lipoyl)lysine from lipoate: step 1/2.</text>
</comment>
<keyword evidence="12" id="KW-1185">Reference proteome</keyword>
<dbReference type="PROSITE" id="PS51733">
    <property type="entry name" value="BPL_LPL_CATALYTIC"/>
    <property type="match status" value="1"/>
</dbReference>
<comment type="catalytic activity">
    <reaction evidence="7">
        <text>L-lysyl-[lipoyl-carrier protein] + (R)-lipoate + ATP = N(6)-[(R)-lipoyl]-L-lysyl-[lipoyl-carrier protein] + AMP + diphosphate + H(+)</text>
        <dbReference type="Rhea" id="RHEA:49288"/>
        <dbReference type="Rhea" id="RHEA-COMP:10500"/>
        <dbReference type="Rhea" id="RHEA-COMP:10502"/>
        <dbReference type="ChEBI" id="CHEBI:15378"/>
        <dbReference type="ChEBI" id="CHEBI:29969"/>
        <dbReference type="ChEBI" id="CHEBI:30616"/>
        <dbReference type="ChEBI" id="CHEBI:33019"/>
        <dbReference type="ChEBI" id="CHEBI:83088"/>
        <dbReference type="ChEBI" id="CHEBI:83099"/>
        <dbReference type="ChEBI" id="CHEBI:456215"/>
        <dbReference type="EC" id="6.3.1.20"/>
    </reaction>
</comment>
<dbReference type="GO" id="GO:0005737">
    <property type="term" value="C:cytoplasm"/>
    <property type="evidence" value="ECO:0007669"/>
    <property type="project" value="TreeGrafter"/>
</dbReference>
<dbReference type="GO" id="GO:0005524">
    <property type="term" value="F:ATP binding"/>
    <property type="evidence" value="ECO:0007669"/>
    <property type="project" value="UniProtKB-KW"/>
</dbReference>
<evidence type="ECO:0000256" key="5">
    <source>
        <dbReference type="ARBA" id="ARBA00022741"/>
    </source>
</evidence>
<dbReference type="Proteomes" id="UP001056588">
    <property type="component" value="Chromosome"/>
</dbReference>
<dbReference type="PANTHER" id="PTHR12561">
    <property type="entry name" value="LIPOATE-PROTEIN LIGASE"/>
    <property type="match status" value="1"/>
</dbReference>
<reference evidence="11" key="2">
    <citation type="submission" date="2017-10" db="EMBL/GenBank/DDBJ databases">
        <title>Staphylococcus edaphicus sp. nov., isolated in Antarctica, harbouring mecC gene and genomic islands essential in adaptation to extreme environment.</title>
        <authorList>
            <person name="Pantucek R."/>
            <person name="Sedlacek I."/>
            <person name="Indrakova A."/>
            <person name="Vrbovska V."/>
            <person name="Maslanova I."/>
            <person name="Kovarovic V."/>
            <person name="Svec P."/>
            <person name="Kralova S."/>
            <person name="Kristofova L."/>
            <person name="Keklakova J."/>
            <person name="Petras P."/>
            <person name="Doskar J."/>
        </authorList>
    </citation>
    <scope>NUCLEOTIDE SEQUENCE [LARGE SCALE GENOMIC DNA]</scope>
    <source>
        <strain evidence="11">CCM 5085</strain>
    </source>
</reference>
<dbReference type="GO" id="GO:0009249">
    <property type="term" value="P:protein lipoylation"/>
    <property type="evidence" value="ECO:0007669"/>
    <property type="project" value="InterPro"/>
</dbReference>
<dbReference type="EMBL" id="MRZN01000006">
    <property type="protein sequence ID" value="PHK50004.1"/>
    <property type="molecule type" value="Genomic_DNA"/>
</dbReference>
<evidence type="ECO:0000313" key="9">
    <source>
        <dbReference type="EMBL" id="PHK50004.1"/>
    </source>
</evidence>
<evidence type="ECO:0000313" key="12">
    <source>
        <dbReference type="Proteomes" id="UP001056588"/>
    </source>
</evidence>
<dbReference type="CDD" id="cd16443">
    <property type="entry name" value="LplA"/>
    <property type="match status" value="1"/>
</dbReference>
<proteinExistence type="predicted"/>
<dbReference type="Gene3D" id="3.30.390.50">
    <property type="entry name" value="CO dehydrogenase flavoprotein, C-terminal domain"/>
    <property type="match status" value="1"/>
</dbReference>
<dbReference type="OrthoDB" id="9788148at2"/>
<dbReference type="Gene3D" id="3.30.930.10">
    <property type="entry name" value="Bira Bifunctional Protein, Domain 2"/>
    <property type="match status" value="1"/>
</dbReference>
<dbReference type="InterPro" id="IPR019491">
    <property type="entry name" value="Lipoate_protein_ligase_C"/>
</dbReference>
<protein>
    <recommendedName>
        <fullName evidence="3">lipoate--protein ligase</fullName>
        <ecNumber evidence="3">6.3.1.20</ecNumber>
    </recommendedName>
</protein>
<evidence type="ECO:0000256" key="3">
    <source>
        <dbReference type="ARBA" id="ARBA00012367"/>
    </source>
</evidence>
<dbReference type="PANTHER" id="PTHR12561:SF3">
    <property type="entry name" value="LIPOYLTRANSFERASE 1, MITOCHONDRIAL"/>
    <property type="match status" value="1"/>
</dbReference>
<evidence type="ECO:0000259" key="8">
    <source>
        <dbReference type="PROSITE" id="PS51733"/>
    </source>
</evidence>
<name>A0A2C6WQD4_9STAP</name>
<dbReference type="GO" id="GO:0017118">
    <property type="term" value="F:lipoyltransferase activity"/>
    <property type="evidence" value="ECO:0007669"/>
    <property type="project" value="TreeGrafter"/>
</dbReference>
<dbReference type="UniPathway" id="UPA00537">
    <property type="reaction ID" value="UER00594"/>
</dbReference>
<reference evidence="9" key="3">
    <citation type="submission" date="2017-10" db="EMBL/GenBank/DDBJ databases">
        <authorList>
            <person name="Vrbovska V."/>
            <person name="Kovarovic V."/>
            <person name="Indrakova A."/>
        </authorList>
    </citation>
    <scope>NUCLEOTIDE SEQUENCE</scope>
    <source>
        <strain evidence="9">CCM 8730</strain>
    </source>
</reference>
<evidence type="ECO:0000256" key="6">
    <source>
        <dbReference type="ARBA" id="ARBA00022840"/>
    </source>
</evidence>
<dbReference type="GO" id="GO:0016979">
    <property type="term" value="F:lipoate-protein ligase activity"/>
    <property type="evidence" value="ECO:0007669"/>
    <property type="project" value="UniProtKB-EC"/>
</dbReference>
<dbReference type="InterPro" id="IPR045864">
    <property type="entry name" value="aa-tRNA-synth_II/BPL/LPL"/>
</dbReference>
<evidence type="ECO:0000256" key="1">
    <source>
        <dbReference type="ARBA" id="ARBA00005085"/>
    </source>
</evidence>
<keyword evidence="5" id="KW-0547">Nucleotide-binding</keyword>
<dbReference type="SUPFAM" id="SSF55681">
    <property type="entry name" value="Class II aaRS and biotin synthetases"/>
    <property type="match status" value="1"/>
</dbReference>
<evidence type="ECO:0000256" key="2">
    <source>
        <dbReference type="ARBA" id="ARBA00005124"/>
    </source>
</evidence>
<evidence type="ECO:0000313" key="11">
    <source>
        <dbReference type="Proteomes" id="UP000223828"/>
    </source>
</evidence>
<dbReference type="FunFam" id="3.30.930.10:FF:000072">
    <property type="entry name" value="Lipoate--protein ligase"/>
    <property type="match status" value="1"/>
</dbReference>
<reference evidence="10" key="4">
    <citation type="submission" date="2022-03" db="EMBL/GenBank/DDBJ databases">
        <title>Complete Genome Sequence of Staphylococcus edaphicus strain CCM 8731.</title>
        <authorList>
            <person name="Rimmer C.O."/>
            <person name="Thomas J.C."/>
        </authorList>
    </citation>
    <scope>NUCLEOTIDE SEQUENCE</scope>
    <source>
        <strain evidence="10">CCM 8731</strain>
    </source>
</reference>
<dbReference type="NCBIfam" id="TIGR00545">
    <property type="entry name" value="lipoyltrans"/>
    <property type="match status" value="1"/>
</dbReference>
<dbReference type="EC" id="6.3.1.20" evidence="3"/>
<dbReference type="Pfam" id="PF21948">
    <property type="entry name" value="LplA-B_cat"/>
    <property type="match status" value="1"/>
</dbReference>
<evidence type="ECO:0000256" key="7">
    <source>
        <dbReference type="ARBA" id="ARBA00048037"/>
    </source>
</evidence>